<keyword evidence="3" id="KW-0812">Transmembrane</keyword>
<keyword evidence="4" id="KW-1133">Transmembrane helix</keyword>
<feature type="domain" description="Lipid desaturase" evidence="6">
    <location>
        <begin position="18"/>
        <end position="83"/>
    </location>
</feature>
<protein>
    <submittedName>
        <fullName evidence="7">Kua-ubiquitin conjugating enzyme hybrid</fullName>
    </submittedName>
</protein>
<accession>A0ABD1QB25</accession>
<evidence type="ECO:0000313" key="8">
    <source>
        <dbReference type="Proteomes" id="UP001604277"/>
    </source>
</evidence>
<gene>
    <name evidence="7" type="ORF">Fot_48738</name>
</gene>
<dbReference type="AlphaFoldDB" id="A0ABD1QB25"/>
<dbReference type="EMBL" id="JBFOLJ010000015">
    <property type="protein sequence ID" value="KAL2473002.1"/>
    <property type="molecule type" value="Genomic_DNA"/>
</dbReference>
<evidence type="ECO:0000256" key="2">
    <source>
        <dbReference type="ARBA" id="ARBA00007620"/>
    </source>
</evidence>
<dbReference type="InterPro" id="IPR019547">
    <property type="entry name" value="Lipid_desat"/>
</dbReference>
<comment type="similarity">
    <text evidence="2">Belongs to the fatty acid desaturase CarF family.</text>
</comment>
<name>A0ABD1QB25_9LAMI</name>
<sequence>MGNHKASISYKLAYSSSRSILFSQQFHVWAHGEKHKLSTIVVAMQDVGIILPRLQHAEHHRTPINTNYCIVSGMCNKLLDKSNQDHGLNFRTEYMQTRSKSSIVTSQANYLSRLET</sequence>
<evidence type="ECO:0000256" key="4">
    <source>
        <dbReference type="ARBA" id="ARBA00022989"/>
    </source>
</evidence>
<evidence type="ECO:0000256" key="5">
    <source>
        <dbReference type="ARBA" id="ARBA00023136"/>
    </source>
</evidence>
<proteinExistence type="inferred from homology"/>
<keyword evidence="5" id="KW-0472">Membrane</keyword>
<dbReference type="InterPro" id="IPR052864">
    <property type="entry name" value="Chloroplast_FAD_CarF"/>
</dbReference>
<dbReference type="Pfam" id="PF10520">
    <property type="entry name" value="Lipid_desat"/>
    <property type="match status" value="1"/>
</dbReference>
<keyword evidence="8" id="KW-1185">Reference proteome</keyword>
<evidence type="ECO:0000256" key="1">
    <source>
        <dbReference type="ARBA" id="ARBA00004141"/>
    </source>
</evidence>
<dbReference type="Proteomes" id="UP001604277">
    <property type="component" value="Unassembled WGS sequence"/>
</dbReference>
<comment type="caution">
    <text evidence="7">The sequence shown here is derived from an EMBL/GenBank/DDBJ whole genome shotgun (WGS) entry which is preliminary data.</text>
</comment>
<evidence type="ECO:0000256" key="3">
    <source>
        <dbReference type="ARBA" id="ARBA00022692"/>
    </source>
</evidence>
<reference evidence="8" key="1">
    <citation type="submission" date="2024-07" db="EMBL/GenBank/DDBJ databases">
        <title>Two chromosome-level genome assemblies of Korean endemic species Abeliophyllum distichum and Forsythia ovata (Oleaceae).</title>
        <authorList>
            <person name="Jang H."/>
        </authorList>
    </citation>
    <scope>NUCLEOTIDE SEQUENCE [LARGE SCALE GENOMIC DNA]</scope>
</reference>
<organism evidence="7 8">
    <name type="scientific">Forsythia ovata</name>
    <dbReference type="NCBI Taxonomy" id="205694"/>
    <lineage>
        <taxon>Eukaryota</taxon>
        <taxon>Viridiplantae</taxon>
        <taxon>Streptophyta</taxon>
        <taxon>Embryophyta</taxon>
        <taxon>Tracheophyta</taxon>
        <taxon>Spermatophyta</taxon>
        <taxon>Magnoliopsida</taxon>
        <taxon>eudicotyledons</taxon>
        <taxon>Gunneridae</taxon>
        <taxon>Pentapetalae</taxon>
        <taxon>asterids</taxon>
        <taxon>lamiids</taxon>
        <taxon>Lamiales</taxon>
        <taxon>Oleaceae</taxon>
        <taxon>Forsythieae</taxon>
        <taxon>Forsythia</taxon>
    </lineage>
</organism>
<evidence type="ECO:0000313" key="7">
    <source>
        <dbReference type="EMBL" id="KAL2473002.1"/>
    </source>
</evidence>
<dbReference type="PANTHER" id="PTHR48140">
    <property type="entry name" value="FATTY ACID DESATURASE 4, CHLOROPLASTIC-RELATED"/>
    <property type="match status" value="1"/>
</dbReference>
<dbReference type="GO" id="GO:0016020">
    <property type="term" value="C:membrane"/>
    <property type="evidence" value="ECO:0007669"/>
    <property type="project" value="UniProtKB-SubCell"/>
</dbReference>
<dbReference type="PANTHER" id="PTHR48140:SF1">
    <property type="entry name" value="FATTY ACID DESATURASE 4, CHLOROPLASTIC-RELATED"/>
    <property type="match status" value="1"/>
</dbReference>
<comment type="subcellular location">
    <subcellularLocation>
        <location evidence="1">Membrane</location>
        <topology evidence="1">Multi-pass membrane protein</topology>
    </subcellularLocation>
</comment>
<evidence type="ECO:0000259" key="6">
    <source>
        <dbReference type="Pfam" id="PF10520"/>
    </source>
</evidence>